<accession>A0A917FKL9</accession>
<dbReference type="RefSeq" id="WP_188528139.1">
    <property type="nucleotide sequence ID" value="NZ_BMGR01000001.1"/>
</dbReference>
<dbReference type="EMBL" id="BMGR01000001">
    <property type="protein sequence ID" value="GGF88267.1"/>
    <property type="molecule type" value="Genomic_DNA"/>
</dbReference>
<protein>
    <submittedName>
        <fullName evidence="1">Uncharacterized protein</fullName>
    </submittedName>
</protein>
<evidence type="ECO:0000313" key="1">
    <source>
        <dbReference type="EMBL" id="GGF88267.1"/>
    </source>
</evidence>
<proteinExistence type="predicted"/>
<gene>
    <name evidence="1" type="ORF">GCM10010916_01970</name>
</gene>
<comment type="caution">
    <text evidence="1">The sequence shown here is derived from an EMBL/GenBank/DDBJ whole genome shotgun (WGS) entry which is preliminary data.</text>
</comment>
<evidence type="ECO:0000313" key="2">
    <source>
        <dbReference type="Proteomes" id="UP000644756"/>
    </source>
</evidence>
<dbReference type="Proteomes" id="UP000644756">
    <property type="component" value="Unassembled WGS sequence"/>
</dbReference>
<organism evidence="1 2">
    <name type="scientific">Paenibacillus abyssi</name>
    <dbReference type="NCBI Taxonomy" id="1340531"/>
    <lineage>
        <taxon>Bacteria</taxon>
        <taxon>Bacillati</taxon>
        <taxon>Bacillota</taxon>
        <taxon>Bacilli</taxon>
        <taxon>Bacillales</taxon>
        <taxon>Paenibacillaceae</taxon>
        <taxon>Paenibacillus</taxon>
    </lineage>
</organism>
<sequence length="67" mass="7902">MKYVMTIEVNARSVLDEETTQYYESLTPEQREERVAEVKADTQQMFLREMDDNAEVDVNVRVEEVAE</sequence>
<reference evidence="1" key="1">
    <citation type="journal article" date="2014" name="Int. J. Syst. Evol. Microbiol.">
        <title>Complete genome sequence of Corynebacterium casei LMG S-19264T (=DSM 44701T), isolated from a smear-ripened cheese.</title>
        <authorList>
            <consortium name="US DOE Joint Genome Institute (JGI-PGF)"/>
            <person name="Walter F."/>
            <person name="Albersmeier A."/>
            <person name="Kalinowski J."/>
            <person name="Ruckert C."/>
        </authorList>
    </citation>
    <scope>NUCLEOTIDE SEQUENCE</scope>
    <source>
        <strain evidence="1">CGMCC 1.12987</strain>
    </source>
</reference>
<reference evidence="1" key="2">
    <citation type="submission" date="2020-09" db="EMBL/GenBank/DDBJ databases">
        <authorList>
            <person name="Sun Q."/>
            <person name="Zhou Y."/>
        </authorList>
    </citation>
    <scope>NUCLEOTIDE SEQUENCE</scope>
    <source>
        <strain evidence="1">CGMCC 1.12987</strain>
    </source>
</reference>
<dbReference type="AlphaFoldDB" id="A0A917FKL9"/>
<keyword evidence="2" id="KW-1185">Reference proteome</keyword>
<name>A0A917FKL9_9BACL</name>